<accession>J9GCB8</accession>
<proteinExistence type="predicted"/>
<name>J9GCB8_9ZZZZ</name>
<dbReference type="InterPro" id="IPR011043">
    <property type="entry name" value="Gal_Oxase/kelch_b-propeller"/>
</dbReference>
<reference evidence="2" key="1">
    <citation type="journal article" date="2012" name="PLoS ONE">
        <title>Gene sets for utilization of primary and secondary nutrition supplies in the distal gut of endangered iberian lynx.</title>
        <authorList>
            <person name="Alcaide M."/>
            <person name="Messina E."/>
            <person name="Richter M."/>
            <person name="Bargiela R."/>
            <person name="Peplies J."/>
            <person name="Huws S.A."/>
            <person name="Newbold C.J."/>
            <person name="Golyshin P.N."/>
            <person name="Simon M.A."/>
            <person name="Lopez G."/>
            <person name="Yakimov M.M."/>
            <person name="Ferrer M."/>
        </authorList>
    </citation>
    <scope>NUCLEOTIDE SEQUENCE</scope>
</reference>
<organism evidence="2">
    <name type="scientific">gut metagenome</name>
    <dbReference type="NCBI Taxonomy" id="749906"/>
    <lineage>
        <taxon>unclassified sequences</taxon>
        <taxon>metagenomes</taxon>
        <taxon>organismal metagenomes</taxon>
    </lineage>
</organism>
<dbReference type="SUPFAM" id="SSF50965">
    <property type="entry name" value="Galactose oxidase, central domain"/>
    <property type="match status" value="1"/>
</dbReference>
<dbReference type="Pfam" id="PF24996">
    <property type="entry name" value="NANM"/>
    <property type="match status" value="2"/>
</dbReference>
<protein>
    <submittedName>
        <fullName evidence="2">Mutarotase, cyclically-permuted</fullName>
    </submittedName>
</protein>
<evidence type="ECO:0000313" key="2">
    <source>
        <dbReference type="EMBL" id="EJW99432.1"/>
    </source>
</evidence>
<feature type="transmembrane region" description="Helical" evidence="1">
    <location>
        <begin position="29"/>
        <end position="49"/>
    </location>
</feature>
<dbReference type="AlphaFoldDB" id="J9GCB8"/>
<keyword evidence="1" id="KW-0472">Membrane</keyword>
<dbReference type="Gene3D" id="2.120.10.80">
    <property type="entry name" value="Kelch-type beta propeller"/>
    <property type="match status" value="2"/>
</dbReference>
<feature type="transmembrane region" description="Helical" evidence="1">
    <location>
        <begin position="6"/>
        <end position="22"/>
    </location>
</feature>
<keyword evidence="1" id="KW-1133">Transmembrane helix</keyword>
<gene>
    <name evidence="2" type="ORF">EVA_12464</name>
</gene>
<dbReference type="NCBIfam" id="TIGR03548">
    <property type="entry name" value="mutarot_permut"/>
    <property type="match status" value="1"/>
</dbReference>
<dbReference type="EMBL" id="AMCI01003808">
    <property type="protein sequence ID" value="EJW99432.1"/>
    <property type="molecule type" value="Genomic_DNA"/>
</dbReference>
<dbReference type="InterPro" id="IPR056734">
    <property type="entry name" value="NANM"/>
</dbReference>
<evidence type="ECO:0000256" key="1">
    <source>
        <dbReference type="SAM" id="Phobius"/>
    </source>
</evidence>
<sequence length="404" mass="44198">MIKEVGILLLLLSNRLVCLLIYRIMKIKFALFFLFLLSMYGCMNHSSFLPVSCCLSQMVGFPSVESGIEKGVSACYAGVVNGQLLLAGGCNFPELPASQGGKKKFYRGIYVTDLPSDSLLHWRKVGDLPFPMAYGVSVVYKDRFICVGGTDGICPQSAVWSIRMAGETAEELEIDSLPSLPFSLDNMCGLVVGDRLLVAGGNSNGIPSNEFLCLNLQDVASGWKVLPSFPGDARIQPVCAAQQVGEGFLFYLFGGFAPAVSGKQPSLSVDGYCYSSETEQWSALAAPSDETGEAVSLGGGTGVVLQNRWALFTGGVHKDIFLSALRKPSEDYLLHTPEWYRFNDRLFLYDMQQHTWEVLLRSSHLARAGAVLVSHEKNSFYNINGELKPGVRTPEITQIRLVEK</sequence>
<keyword evidence="1" id="KW-0812">Transmembrane</keyword>
<dbReference type="InterPro" id="IPR019937">
    <property type="entry name" value="Cycl-permuted_mutarotase"/>
</dbReference>
<dbReference type="InterPro" id="IPR015915">
    <property type="entry name" value="Kelch-typ_b-propeller"/>
</dbReference>
<comment type="caution">
    <text evidence="2">The sequence shown here is derived from an EMBL/GenBank/DDBJ whole genome shotgun (WGS) entry which is preliminary data.</text>
</comment>